<evidence type="ECO:0000313" key="2">
    <source>
        <dbReference type="EMBL" id="APG13799.1"/>
    </source>
</evidence>
<evidence type="ECO:0000313" key="3">
    <source>
        <dbReference type="Proteomes" id="UP000181962"/>
    </source>
</evidence>
<dbReference type="AlphaFoldDB" id="A0A1L3FKG3"/>
<dbReference type="InterPro" id="IPR010985">
    <property type="entry name" value="Ribbon_hlx_hlx"/>
</dbReference>
<reference evidence="2 3" key="1">
    <citation type="submission" date="2016-11" db="EMBL/GenBank/DDBJ databases">
        <title>Complete Genome Sequence of Bradyrhizobium sp. strain J5, an isolated from soybean nodule in Hokkaido.</title>
        <authorList>
            <person name="Kanehara K."/>
        </authorList>
    </citation>
    <scope>NUCLEOTIDE SEQUENCE [LARGE SCALE GENOMIC DNA]</scope>
    <source>
        <strain evidence="2 3">J5</strain>
    </source>
</reference>
<accession>A0A1L3FKG3</accession>
<protein>
    <recommendedName>
        <fullName evidence="1">Antitoxin FitA-like ribbon-helix-helix domain-containing protein</fullName>
    </recommendedName>
</protein>
<dbReference type="GO" id="GO:0006355">
    <property type="term" value="P:regulation of DNA-templated transcription"/>
    <property type="evidence" value="ECO:0007669"/>
    <property type="project" value="InterPro"/>
</dbReference>
<dbReference type="InterPro" id="IPR013321">
    <property type="entry name" value="Arc_rbn_hlx_hlx"/>
</dbReference>
<organism evidence="2 3">
    <name type="scientific">Bradyrhizobium japonicum</name>
    <dbReference type="NCBI Taxonomy" id="375"/>
    <lineage>
        <taxon>Bacteria</taxon>
        <taxon>Pseudomonadati</taxon>
        <taxon>Pseudomonadota</taxon>
        <taxon>Alphaproteobacteria</taxon>
        <taxon>Hyphomicrobiales</taxon>
        <taxon>Nitrobacteraceae</taxon>
        <taxon>Bradyrhizobium</taxon>
    </lineage>
</organism>
<dbReference type="SUPFAM" id="SSF47598">
    <property type="entry name" value="Ribbon-helix-helix"/>
    <property type="match status" value="1"/>
</dbReference>
<dbReference type="InterPro" id="IPR053853">
    <property type="entry name" value="FitA-like_RHH"/>
</dbReference>
<dbReference type="Proteomes" id="UP000181962">
    <property type="component" value="Chromosome"/>
</dbReference>
<feature type="domain" description="Antitoxin FitA-like ribbon-helix-helix" evidence="1">
    <location>
        <begin position="2"/>
        <end position="40"/>
    </location>
</feature>
<dbReference type="Pfam" id="PF22513">
    <property type="entry name" value="FitA-like_RHH"/>
    <property type="match status" value="1"/>
</dbReference>
<proteinExistence type="predicted"/>
<dbReference type="EMBL" id="CP017637">
    <property type="protein sequence ID" value="APG13799.1"/>
    <property type="molecule type" value="Genomic_DNA"/>
</dbReference>
<dbReference type="Gene3D" id="1.10.1220.10">
    <property type="entry name" value="Met repressor-like"/>
    <property type="match status" value="1"/>
</dbReference>
<name>A0A1L3FKG3_BRAJP</name>
<sequence>MADVTIRNLSEEAHRALKVRAAQHNRSAEAEMRAILEAAVRPEGRLRLGTAISDMNQKIGLNNADVEALEHGRAAKKLGRKPSLRRGATGEFMTVKLDKSKRKVHVSGHSGIPRKASIDKILKGYFAIAKKAKKAGRTLHYTVRVSPDGEAKLVTEAVAAPVTESDALESALATARERGQVKVAEILKGDDMLTASDFGSLIGASHETVNVKRGRGEVLGLQGATRAVRYPSWQVTDAGLPLPSLPRLFEILGRQPWTVYRFLRTVHAELGGRTALDALKAGQQEAVLGVAQNQMNGVFS</sequence>
<evidence type="ECO:0000259" key="1">
    <source>
        <dbReference type="Pfam" id="PF22513"/>
    </source>
</evidence>
<gene>
    <name evidence="2" type="ORF">BKD09_36150</name>
</gene>